<dbReference type="AlphaFoldDB" id="A0A0A9FJJ4"/>
<feature type="region of interest" description="Disordered" evidence="1">
    <location>
        <begin position="1"/>
        <end position="51"/>
    </location>
</feature>
<evidence type="ECO:0000256" key="1">
    <source>
        <dbReference type="SAM" id="MobiDB-lite"/>
    </source>
</evidence>
<proteinExistence type="predicted"/>
<sequence>MRTGNSPSKNDTCPGVTGPKTSIPVTPTRPRTDHARSKATSPIRRLESDHGVVGCWWGE</sequence>
<reference evidence="2" key="2">
    <citation type="journal article" date="2015" name="Data Brief">
        <title>Shoot transcriptome of the giant reed, Arundo donax.</title>
        <authorList>
            <person name="Barrero R.A."/>
            <person name="Guerrero F.D."/>
            <person name="Moolhuijzen P."/>
            <person name="Goolsby J.A."/>
            <person name="Tidwell J."/>
            <person name="Bellgard S.E."/>
            <person name="Bellgard M.I."/>
        </authorList>
    </citation>
    <scope>NUCLEOTIDE SEQUENCE</scope>
    <source>
        <tissue evidence="2">Shoot tissue taken approximately 20 cm above the soil surface</tissue>
    </source>
</reference>
<feature type="compositionally biased region" description="Polar residues" evidence="1">
    <location>
        <begin position="1"/>
        <end position="11"/>
    </location>
</feature>
<accession>A0A0A9FJJ4</accession>
<dbReference type="EMBL" id="GBRH01189443">
    <property type="protein sequence ID" value="JAE08453.1"/>
    <property type="molecule type" value="Transcribed_RNA"/>
</dbReference>
<evidence type="ECO:0000313" key="2">
    <source>
        <dbReference type="EMBL" id="JAE08453.1"/>
    </source>
</evidence>
<organism evidence="2">
    <name type="scientific">Arundo donax</name>
    <name type="common">Giant reed</name>
    <name type="synonym">Donax arundinaceus</name>
    <dbReference type="NCBI Taxonomy" id="35708"/>
    <lineage>
        <taxon>Eukaryota</taxon>
        <taxon>Viridiplantae</taxon>
        <taxon>Streptophyta</taxon>
        <taxon>Embryophyta</taxon>
        <taxon>Tracheophyta</taxon>
        <taxon>Spermatophyta</taxon>
        <taxon>Magnoliopsida</taxon>
        <taxon>Liliopsida</taxon>
        <taxon>Poales</taxon>
        <taxon>Poaceae</taxon>
        <taxon>PACMAD clade</taxon>
        <taxon>Arundinoideae</taxon>
        <taxon>Arundineae</taxon>
        <taxon>Arundo</taxon>
    </lineage>
</organism>
<reference evidence="2" key="1">
    <citation type="submission" date="2014-09" db="EMBL/GenBank/DDBJ databases">
        <authorList>
            <person name="Magalhaes I.L.F."/>
            <person name="Oliveira U."/>
            <person name="Santos F.R."/>
            <person name="Vidigal T.H.D.A."/>
            <person name="Brescovit A.D."/>
            <person name="Santos A.J."/>
        </authorList>
    </citation>
    <scope>NUCLEOTIDE SEQUENCE</scope>
    <source>
        <tissue evidence="2">Shoot tissue taken approximately 20 cm above the soil surface</tissue>
    </source>
</reference>
<protein>
    <submittedName>
        <fullName evidence="2">Uncharacterized protein</fullName>
    </submittedName>
</protein>
<name>A0A0A9FJJ4_ARUDO</name>